<protein>
    <submittedName>
        <fullName evidence="1">Unnamed protein product</fullName>
    </submittedName>
</protein>
<comment type="caution">
    <text evidence="1">The sequence shown here is derived from an EMBL/GenBank/DDBJ whole genome shotgun (WGS) entry which is preliminary data.</text>
</comment>
<organism evidence="1 2">
    <name type="scientific">Ambrosiozyma monospora</name>
    <name type="common">Yeast</name>
    <name type="synonym">Endomycopsis monosporus</name>
    <dbReference type="NCBI Taxonomy" id="43982"/>
    <lineage>
        <taxon>Eukaryota</taxon>
        <taxon>Fungi</taxon>
        <taxon>Dikarya</taxon>
        <taxon>Ascomycota</taxon>
        <taxon>Saccharomycotina</taxon>
        <taxon>Pichiomycetes</taxon>
        <taxon>Pichiales</taxon>
        <taxon>Pichiaceae</taxon>
        <taxon>Ambrosiozyma</taxon>
    </lineage>
</organism>
<reference evidence="1" key="1">
    <citation type="submission" date="2023-04" db="EMBL/GenBank/DDBJ databases">
        <title>Ambrosiozyma monospora NBRC 10751.</title>
        <authorList>
            <person name="Ichikawa N."/>
            <person name="Sato H."/>
            <person name="Tonouchi N."/>
        </authorList>
    </citation>
    <scope>NUCLEOTIDE SEQUENCE</scope>
    <source>
        <strain evidence="1">NBRC 10751</strain>
    </source>
</reference>
<keyword evidence="2" id="KW-1185">Reference proteome</keyword>
<dbReference type="EMBL" id="BSXS01007552">
    <property type="protein sequence ID" value="GME89273.1"/>
    <property type="molecule type" value="Genomic_DNA"/>
</dbReference>
<evidence type="ECO:0000313" key="1">
    <source>
        <dbReference type="EMBL" id="GME89273.1"/>
    </source>
</evidence>
<evidence type="ECO:0000313" key="2">
    <source>
        <dbReference type="Proteomes" id="UP001165064"/>
    </source>
</evidence>
<sequence>MGPHLTGQHSERHSSREIRDDSTGALSRGNPRSPALAENRFHGTSRDRDDNYSSSDKHLRRHPRRGRRDKGNYHSPKAGFPNRNNGYDDQYYNEYDTRRYTEHGQHHYNDHNQHYPNNRDESDSGIRDITYDQKSLKHHSFGDNNRYSGRNDLSNTGTVRSRSPPPPLQSQSQSQSQSHSPPPLPPPVSSNFDHRSNSIPNVGLGISNHLVRLGSADAERENSYSPPPPPPPPPTESFQDPSAGYSSQTPPPPPPPPPPNDDTEILLQNPSIPLWSVNNDEYYFPRSGTPPHVSPPATPPLNNESQLLSTGTLPLKHEEPLNNWGDLNSGPSSPSVTESGKYKLKREEVDFTGEDLPSVSVKKEVGSIRSPDSDSDFDAEIKVIKSESKPELFCQTPSATLQSAIKEETGVDLPPQDHQSEGSDPRPLSTPSSHSNDSPSSPPSHSNAESSGSIIRGDNLNWLHLRGKSTRLKEYWKIKELKDQEGHRNVAHRNP</sequence>
<proteinExistence type="predicted"/>
<gene>
    <name evidence="1" type="ORF">Amon02_000847300</name>
</gene>
<dbReference type="Proteomes" id="UP001165064">
    <property type="component" value="Unassembled WGS sequence"/>
</dbReference>
<accession>A0ACB5TI90</accession>
<name>A0ACB5TI90_AMBMO</name>